<dbReference type="PATRIC" id="fig|758793.3.peg.1648"/>
<dbReference type="Gene3D" id="2.60.40.1090">
    <property type="entry name" value="Fimbrial-type adhesion domain"/>
    <property type="match status" value="1"/>
</dbReference>
<dbReference type="Pfam" id="PF00419">
    <property type="entry name" value="Fimbrial"/>
    <property type="match status" value="1"/>
</dbReference>
<evidence type="ECO:0000313" key="3">
    <source>
        <dbReference type="EMBL" id="BAN23397.1"/>
    </source>
</evidence>
<dbReference type="PANTHER" id="PTHR33420">
    <property type="entry name" value="FIMBRIAL SUBUNIT ELFA-RELATED"/>
    <property type="match status" value="1"/>
</dbReference>
<protein>
    <submittedName>
        <fullName evidence="3">Type-1 fimbrial protein A subunit</fullName>
    </submittedName>
</protein>
<keyword evidence="4" id="KW-1185">Reference proteome</keyword>
<sequence>MRIAGSDLIQPQLIANSSLASPSTVNLDGQTYAVFKTGLAGIGVVLNWHPVYGGAASSIDSTYTGLIYEPTTDVPLTLAYTPVPTSSIVWNRTGLPQISTAIGVAVRARFVKIGTISGSLLPAKAATTFSAFVMGYNYGGTSSWAQFGSVPVLVTVQASPIQTVSCTIGTPNFTVRLGSLALSQFTGPGSIVGDTAFTINLNDCPSGLTSITYNLSPVNGAVSGNPGVMQLQPGSNVASGIGVRITDSNGVPVSFSTDTVFSSYTGAAGNYQIAFRAAYLQLSASVTAGTANAQLNYTIKYN</sequence>
<dbReference type="SUPFAM" id="SSF49401">
    <property type="entry name" value="Bacterial adhesins"/>
    <property type="match status" value="1"/>
</dbReference>
<name>R4WYQ8_9BURK</name>
<dbReference type="InterPro" id="IPR008966">
    <property type="entry name" value="Adhesion_dom_sf"/>
</dbReference>
<reference evidence="3 4" key="2">
    <citation type="journal article" date="2018" name="Int. J. Syst. Evol. Microbiol.">
        <title>Burkholderia insecticola sp. nov., a gut symbiotic bacterium of the bean bug Riptortus pedestris.</title>
        <authorList>
            <person name="Takeshita K."/>
            <person name="Tamaki H."/>
            <person name="Ohbayashi T."/>
            <person name="Meng X.-Y."/>
            <person name="Sone T."/>
            <person name="Mitani Y."/>
            <person name="Peeters C."/>
            <person name="Kikuchi Y."/>
            <person name="Vandamme P."/>
        </authorList>
    </citation>
    <scope>NUCLEOTIDE SEQUENCE [LARGE SCALE GENOMIC DNA]</scope>
    <source>
        <strain evidence="3">RPE64</strain>
    </source>
</reference>
<dbReference type="PANTHER" id="PTHR33420:SF3">
    <property type="entry name" value="FIMBRIAL SUBUNIT ELFA"/>
    <property type="match status" value="1"/>
</dbReference>
<dbReference type="AlphaFoldDB" id="R4WYQ8"/>
<dbReference type="OrthoDB" id="8970959at2"/>
<dbReference type="Proteomes" id="UP000013966">
    <property type="component" value="Chromosome 1"/>
</dbReference>
<evidence type="ECO:0000256" key="1">
    <source>
        <dbReference type="ARBA" id="ARBA00022729"/>
    </source>
</evidence>
<dbReference type="InterPro" id="IPR036937">
    <property type="entry name" value="Adhesion_dom_fimbrial_sf"/>
</dbReference>
<dbReference type="GO" id="GO:0009289">
    <property type="term" value="C:pilus"/>
    <property type="evidence" value="ECO:0007669"/>
    <property type="project" value="InterPro"/>
</dbReference>
<gene>
    <name evidence="3" type="ORF">BRPE64_ACDS16430</name>
</gene>
<dbReference type="RefSeq" id="WP_016345549.1">
    <property type="nucleotide sequence ID" value="NC_021287.1"/>
</dbReference>
<dbReference type="InterPro" id="IPR050263">
    <property type="entry name" value="Bact_Fimbrial_Adh_Pro"/>
</dbReference>
<accession>R4WYQ8</accession>
<dbReference type="STRING" id="758793.BRPE64_ACDS16430"/>
<evidence type="ECO:0000313" key="4">
    <source>
        <dbReference type="Proteomes" id="UP000013966"/>
    </source>
</evidence>
<dbReference type="InterPro" id="IPR000259">
    <property type="entry name" value="Adhesion_dom_fimbrial"/>
</dbReference>
<reference evidence="3 4" key="1">
    <citation type="journal article" date="2013" name="Genome Announc.">
        <title>Complete Genome Sequence of Burkholderia sp. Strain RPE64, Bacterial Symbiont of the Bean Bug Riptortus pedestris.</title>
        <authorList>
            <person name="Shibata T.F."/>
            <person name="Maeda T."/>
            <person name="Nikoh N."/>
            <person name="Yamaguchi K."/>
            <person name="Oshima K."/>
            <person name="Hattori M."/>
            <person name="Nishiyama T."/>
            <person name="Hasebe M."/>
            <person name="Fukatsu T."/>
            <person name="Kikuchi Y."/>
            <person name="Shigenobu S."/>
        </authorList>
    </citation>
    <scope>NUCLEOTIDE SEQUENCE [LARGE SCALE GENOMIC DNA]</scope>
</reference>
<evidence type="ECO:0000259" key="2">
    <source>
        <dbReference type="Pfam" id="PF00419"/>
    </source>
</evidence>
<feature type="domain" description="Fimbrial-type adhesion" evidence="2">
    <location>
        <begin position="165"/>
        <end position="301"/>
    </location>
</feature>
<keyword evidence="1" id="KW-0732">Signal</keyword>
<dbReference type="GO" id="GO:0043709">
    <property type="term" value="P:cell adhesion involved in single-species biofilm formation"/>
    <property type="evidence" value="ECO:0007669"/>
    <property type="project" value="TreeGrafter"/>
</dbReference>
<dbReference type="EMBL" id="AP013058">
    <property type="protein sequence ID" value="BAN23397.1"/>
    <property type="molecule type" value="Genomic_DNA"/>
</dbReference>
<dbReference type="KEGG" id="buo:BRPE64_ACDS16430"/>
<dbReference type="HOGENOM" id="CLU_920340_0_0_4"/>
<organism evidence="3 4">
    <name type="scientific">Caballeronia insecticola</name>
    <dbReference type="NCBI Taxonomy" id="758793"/>
    <lineage>
        <taxon>Bacteria</taxon>
        <taxon>Pseudomonadati</taxon>
        <taxon>Pseudomonadota</taxon>
        <taxon>Betaproteobacteria</taxon>
        <taxon>Burkholderiales</taxon>
        <taxon>Burkholderiaceae</taxon>
        <taxon>Caballeronia</taxon>
    </lineage>
</organism>
<proteinExistence type="predicted"/>